<dbReference type="EMBL" id="KN831803">
    <property type="protein sequence ID" value="KIM36618.1"/>
    <property type="molecule type" value="Genomic_DNA"/>
</dbReference>
<feature type="compositionally biased region" description="Polar residues" evidence="1">
    <location>
        <begin position="9"/>
        <end position="21"/>
    </location>
</feature>
<dbReference type="Proteomes" id="UP000053424">
    <property type="component" value="Unassembled WGS sequence"/>
</dbReference>
<reference evidence="2 3" key="1">
    <citation type="submission" date="2014-04" db="EMBL/GenBank/DDBJ databases">
        <authorList>
            <consortium name="DOE Joint Genome Institute"/>
            <person name="Kuo A."/>
            <person name="Gay G."/>
            <person name="Dore J."/>
            <person name="Kohler A."/>
            <person name="Nagy L.G."/>
            <person name="Floudas D."/>
            <person name="Copeland A."/>
            <person name="Barry K.W."/>
            <person name="Cichocki N."/>
            <person name="Veneault-Fourrey C."/>
            <person name="LaButti K."/>
            <person name="Lindquist E.A."/>
            <person name="Lipzen A."/>
            <person name="Lundell T."/>
            <person name="Morin E."/>
            <person name="Murat C."/>
            <person name="Sun H."/>
            <person name="Tunlid A."/>
            <person name="Henrissat B."/>
            <person name="Grigoriev I.V."/>
            <person name="Hibbett D.S."/>
            <person name="Martin F."/>
            <person name="Nordberg H.P."/>
            <person name="Cantor M.N."/>
            <person name="Hua S.X."/>
        </authorList>
    </citation>
    <scope>NUCLEOTIDE SEQUENCE [LARGE SCALE GENOMIC DNA]</scope>
    <source>
        <strain evidence="3">h7</strain>
    </source>
</reference>
<gene>
    <name evidence="2" type="ORF">M413DRAFT_448972</name>
</gene>
<evidence type="ECO:0000256" key="1">
    <source>
        <dbReference type="SAM" id="MobiDB-lite"/>
    </source>
</evidence>
<keyword evidence="3" id="KW-1185">Reference proteome</keyword>
<name>A0A0C2XFD3_HEBCY</name>
<sequence length="59" mass="6338">MTRPDDSSRNGPKQQALRLTSFSKGKAIGSGLCSSGQEKPSKQVVTPKKKAALLYPYLS</sequence>
<protein>
    <submittedName>
        <fullName evidence="2">Uncharacterized protein</fullName>
    </submittedName>
</protein>
<dbReference type="HOGENOM" id="CLU_2961039_0_0_1"/>
<dbReference type="AlphaFoldDB" id="A0A0C2XFD3"/>
<organism evidence="2 3">
    <name type="scientific">Hebeloma cylindrosporum</name>
    <dbReference type="NCBI Taxonomy" id="76867"/>
    <lineage>
        <taxon>Eukaryota</taxon>
        <taxon>Fungi</taxon>
        <taxon>Dikarya</taxon>
        <taxon>Basidiomycota</taxon>
        <taxon>Agaricomycotina</taxon>
        <taxon>Agaricomycetes</taxon>
        <taxon>Agaricomycetidae</taxon>
        <taxon>Agaricales</taxon>
        <taxon>Agaricineae</taxon>
        <taxon>Hymenogastraceae</taxon>
        <taxon>Hebeloma</taxon>
    </lineage>
</organism>
<evidence type="ECO:0000313" key="2">
    <source>
        <dbReference type="EMBL" id="KIM36618.1"/>
    </source>
</evidence>
<feature type="region of interest" description="Disordered" evidence="1">
    <location>
        <begin position="1"/>
        <end position="21"/>
    </location>
</feature>
<proteinExistence type="predicted"/>
<accession>A0A0C2XFD3</accession>
<evidence type="ECO:0000313" key="3">
    <source>
        <dbReference type="Proteomes" id="UP000053424"/>
    </source>
</evidence>
<reference evidence="3" key="2">
    <citation type="submission" date="2015-01" db="EMBL/GenBank/DDBJ databases">
        <title>Evolutionary Origins and Diversification of the Mycorrhizal Mutualists.</title>
        <authorList>
            <consortium name="DOE Joint Genome Institute"/>
            <consortium name="Mycorrhizal Genomics Consortium"/>
            <person name="Kohler A."/>
            <person name="Kuo A."/>
            <person name="Nagy L.G."/>
            <person name="Floudas D."/>
            <person name="Copeland A."/>
            <person name="Barry K.W."/>
            <person name="Cichocki N."/>
            <person name="Veneault-Fourrey C."/>
            <person name="LaButti K."/>
            <person name="Lindquist E.A."/>
            <person name="Lipzen A."/>
            <person name="Lundell T."/>
            <person name="Morin E."/>
            <person name="Murat C."/>
            <person name="Riley R."/>
            <person name="Ohm R."/>
            <person name="Sun H."/>
            <person name="Tunlid A."/>
            <person name="Henrissat B."/>
            <person name="Grigoriev I.V."/>
            <person name="Hibbett D.S."/>
            <person name="Martin F."/>
        </authorList>
    </citation>
    <scope>NUCLEOTIDE SEQUENCE [LARGE SCALE GENOMIC DNA]</scope>
    <source>
        <strain evidence="3">h7</strain>
    </source>
</reference>